<evidence type="ECO:0000256" key="2">
    <source>
        <dbReference type="RuleBase" id="RU004447"/>
    </source>
</evidence>
<dbReference type="Gene3D" id="3.30.830.10">
    <property type="entry name" value="Metalloenzyme, LuxS/M16 peptidase-like"/>
    <property type="match status" value="2"/>
</dbReference>
<sequence>MIDIESTPLPLQGGTHQEFAEGLTPIRRTVLPCGTRIISQYVSTSPSVSLAAWVPVGSRDEKAGEEGSTHYLEHLLFKGTPTRSAADIARAFDRVGGETNATTTKEYTNYYATVLREDLPMACAVLLDMVTAPELSESEFSLERGVIINELRLAQDDPIDVAHEAFAGQIFGAGSTLARPTGGTVASVEATSVEAVRRHHARYYAPHTLIVTAAGNVDHDELVRMVSDRLEDGGWDLGAADALMCPPRRPGAGTVVTERLNIAKPVEVTHILTGFAAPSATSARRPILSVLAMILGGGMSSRLFQEVREKRGLAYSTYAFSLGYTDAGALALYAGCDGERVDDVEARMLEQLASLADSGPSDTELSDAYGQLRGSFALGLDDNRSRMSRLGGSEIVRGSYTTVADHLAAVTSVTREDVRDLAAELIGTPRACVVVGPSRDLDDDTSRDGAR</sequence>
<dbReference type="InterPro" id="IPR007863">
    <property type="entry name" value="Peptidase_M16_C"/>
</dbReference>
<comment type="caution">
    <text evidence="5">The sequence shown here is derived from an EMBL/GenBank/DDBJ whole genome shotgun (WGS) entry which is preliminary data.</text>
</comment>
<dbReference type="Proteomes" id="UP000627538">
    <property type="component" value="Unassembled WGS sequence"/>
</dbReference>
<dbReference type="PROSITE" id="PS00143">
    <property type="entry name" value="INSULINASE"/>
    <property type="match status" value="1"/>
</dbReference>
<feature type="domain" description="Peptidase M16 C-terminal" evidence="4">
    <location>
        <begin position="192"/>
        <end position="368"/>
    </location>
</feature>
<dbReference type="InterPro" id="IPR011249">
    <property type="entry name" value="Metalloenz_LuxS/M16"/>
</dbReference>
<name>A0A8I0KSD6_9ACTO</name>
<proteinExistence type="inferred from homology"/>
<dbReference type="InterPro" id="IPR050361">
    <property type="entry name" value="MPP/UQCRC_Complex"/>
</dbReference>
<evidence type="ECO:0000313" key="5">
    <source>
        <dbReference type="EMBL" id="MBD3690277.1"/>
    </source>
</evidence>
<evidence type="ECO:0000259" key="3">
    <source>
        <dbReference type="Pfam" id="PF00675"/>
    </source>
</evidence>
<organism evidence="5 6">
    <name type="scientific">Nanchangia anserum</name>
    <dbReference type="NCBI Taxonomy" id="2692125"/>
    <lineage>
        <taxon>Bacteria</taxon>
        <taxon>Bacillati</taxon>
        <taxon>Actinomycetota</taxon>
        <taxon>Actinomycetes</taxon>
        <taxon>Actinomycetales</taxon>
        <taxon>Actinomycetaceae</taxon>
        <taxon>Nanchangia</taxon>
    </lineage>
</organism>
<dbReference type="Pfam" id="PF05193">
    <property type="entry name" value="Peptidase_M16_C"/>
    <property type="match status" value="1"/>
</dbReference>
<dbReference type="SUPFAM" id="SSF63411">
    <property type="entry name" value="LuxS/MPP-like metallohydrolase"/>
    <property type="match status" value="2"/>
</dbReference>
<evidence type="ECO:0000259" key="4">
    <source>
        <dbReference type="Pfam" id="PF05193"/>
    </source>
</evidence>
<dbReference type="PANTHER" id="PTHR11851:SF49">
    <property type="entry name" value="MITOCHONDRIAL-PROCESSING PEPTIDASE SUBUNIT ALPHA"/>
    <property type="match status" value="1"/>
</dbReference>
<feature type="domain" description="Peptidase M16 N-terminal" evidence="3">
    <location>
        <begin position="36"/>
        <end position="167"/>
    </location>
</feature>
<keyword evidence="6" id="KW-1185">Reference proteome</keyword>
<dbReference type="GO" id="GO:0046872">
    <property type="term" value="F:metal ion binding"/>
    <property type="evidence" value="ECO:0007669"/>
    <property type="project" value="InterPro"/>
</dbReference>
<comment type="similarity">
    <text evidence="1 2">Belongs to the peptidase M16 family.</text>
</comment>
<dbReference type="GO" id="GO:0006508">
    <property type="term" value="P:proteolysis"/>
    <property type="evidence" value="ECO:0007669"/>
    <property type="project" value="InterPro"/>
</dbReference>
<dbReference type="RefSeq" id="WP_191072381.1">
    <property type="nucleotide sequence ID" value="NZ_JACRUO010000003.1"/>
</dbReference>
<dbReference type="GO" id="GO:0004222">
    <property type="term" value="F:metalloendopeptidase activity"/>
    <property type="evidence" value="ECO:0007669"/>
    <property type="project" value="InterPro"/>
</dbReference>
<reference evidence="5 6" key="1">
    <citation type="submission" date="2020-08" db="EMBL/GenBank/DDBJ databases">
        <title>Winkia gen. nov., sp. nov., isolated from faeces of the Anser albifrons in China.</title>
        <authorList>
            <person name="Liu Q."/>
        </authorList>
    </citation>
    <scope>NUCLEOTIDE SEQUENCE [LARGE SCALE GENOMIC DNA]</scope>
    <source>
        <strain evidence="5 6">C62</strain>
    </source>
</reference>
<evidence type="ECO:0000256" key="1">
    <source>
        <dbReference type="ARBA" id="ARBA00007261"/>
    </source>
</evidence>
<dbReference type="AlphaFoldDB" id="A0A8I0KSD6"/>
<dbReference type="InterPro" id="IPR001431">
    <property type="entry name" value="Pept_M16_Zn_BS"/>
</dbReference>
<accession>A0A8I0KSD6</accession>
<dbReference type="EMBL" id="JACRUO010000003">
    <property type="protein sequence ID" value="MBD3690277.1"/>
    <property type="molecule type" value="Genomic_DNA"/>
</dbReference>
<dbReference type="Pfam" id="PF00675">
    <property type="entry name" value="Peptidase_M16"/>
    <property type="match status" value="1"/>
</dbReference>
<gene>
    <name evidence="5" type="ORF">H8R10_08570</name>
</gene>
<protein>
    <submittedName>
        <fullName evidence="5">Insulinase family protein</fullName>
    </submittedName>
</protein>
<dbReference type="InterPro" id="IPR011765">
    <property type="entry name" value="Pept_M16_N"/>
</dbReference>
<evidence type="ECO:0000313" key="6">
    <source>
        <dbReference type="Proteomes" id="UP000627538"/>
    </source>
</evidence>
<dbReference type="PANTHER" id="PTHR11851">
    <property type="entry name" value="METALLOPROTEASE"/>
    <property type="match status" value="1"/>
</dbReference>